<dbReference type="Proteomes" id="UP001139125">
    <property type="component" value="Unassembled WGS sequence"/>
</dbReference>
<dbReference type="HAMAP" id="MF_01486">
    <property type="entry name" value="RecC"/>
    <property type="match status" value="1"/>
</dbReference>
<evidence type="ECO:0000256" key="6">
    <source>
        <dbReference type="ARBA" id="ARBA00022839"/>
    </source>
</evidence>
<evidence type="ECO:0000256" key="9">
    <source>
        <dbReference type="ARBA" id="ARBA00023204"/>
    </source>
</evidence>
<dbReference type="RefSeq" id="WP_255135746.1">
    <property type="nucleotide sequence ID" value="NZ_JANDBC010000003.1"/>
</dbReference>
<dbReference type="GO" id="GO:0006281">
    <property type="term" value="P:DNA repair"/>
    <property type="evidence" value="ECO:0007669"/>
    <property type="project" value="UniProtKB-KW"/>
</dbReference>
<dbReference type="InterPro" id="IPR013986">
    <property type="entry name" value="DExx_box_DNA_helicase_dom_sf"/>
</dbReference>
<sequence length="1026" mass="118752">MFKTYHSQSLQTLARHFSGIIKPDNQNPFSKPWVIVQNNEIKEWLSLKIAEEQGIAGNFRFIFPSEFLWMLYRLQKDEIPQVLPADLNSMHWTLFELLSSNKNLLDQIPFYDSGSDTSKKRFQLCGQLADIFDQYQVYRPEMMESWLQRQLATKDPNERWQLSIWNALNKQWTSTENIEHLPSRSQAYSELVEWLDDAGHELWNGIPGNVYVFGLSHLSKPFIEIISRIGKKHDVHFFSSEKADDHSNEDLKLLLDDWGRSTHEQLQLLKEILDKNEVPAETVAPKTDEEVSFPAFKVHSCHNIRREVQVLKDEVLRYMDNNPQCRFSDVLVMIPDVEAYSGMLETVFTNDEGEPAVPVSKLSGRSYHSSEHTLSELLELLSSTFKASALLQLLNHEPVKDKFSFSDADLELIEEWVLENRIYQGVGNDFNNRYSWKKGVNQLLSGFSMEPETLNVYQEMVPYGRISSSDDAMLSARLAHFIHLLRSAAEEIANQKTPVEWIVFTRRLIDDFIGDENTQNFQAGTLRKMLDKLKEQASFTTFSQEVPFTLMKDWLVGQISNHDSSSGRFGQGVTVSSYIPYRSVPFRFIALLGMNESVFPRKAIRPEFDLIYADPKPGDRILKEDDTYLFLETIQAAREHLHISYRGQDQHSESTRLPSILVQQLLDVFFESQKEGIIRHSLHPFNKQYFVGDNPNSYSDLNRQLSERMQMGKREGQPVFIDQKLTSIEKEPPEQAHLSDLISFFNSPSKYILQNQLSLSSYNEFKEISDRESFKLNSLERYKLDHLLFEMLQKNETVGMVRKYASAAAMIPEALEGEKVFNREKESVADLLKHLKSYTEADERTEEISIEIAGIQLYGPIHGLYGDLLVSYRVGQRRAEHEVEHWLKHLVLLQSGYNLNRSLYLSKDGADIEILEIRSSDIQSNPLSEYVKLLSAKIPILHKAAFFPQSSKAYAKAILDGKDTEEAVKKARAKWEVNPHKSYAEEADYYNSLLWRGYDPIESEVFKENALKFWEPFLQAQREEEE</sequence>
<keyword evidence="12" id="KW-1185">Reference proteome</keyword>
<dbReference type="Gene3D" id="3.40.50.10930">
    <property type="match status" value="1"/>
</dbReference>
<dbReference type="Gene3D" id="3.40.50.300">
    <property type="entry name" value="P-loop containing nucleotide triphosphate hydrolases"/>
    <property type="match status" value="2"/>
</dbReference>
<dbReference type="GO" id="GO:0009338">
    <property type="term" value="C:exodeoxyribonuclease V complex"/>
    <property type="evidence" value="ECO:0007669"/>
    <property type="project" value="InterPro"/>
</dbReference>
<evidence type="ECO:0000256" key="2">
    <source>
        <dbReference type="ARBA" id="ARBA00022741"/>
    </source>
</evidence>
<dbReference type="InterPro" id="IPR027417">
    <property type="entry name" value="P-loop_NTPase"/>
</dbReference>
<evidence type="ECO:0000259" key="10">
    <source>
        <dbReference type="Pfam" id="PF17946"/>
    </source>
</evidence>
<evidence type="ECO:0000256" key="8">
    <source>
        <dbReference type="ARBA" id="ARBA00023125"/>
    </source>
</evidence>
<dbReference type="GO" id="GO:0008854">
    <property type="term" value="F:exodeoxyribonuclease V activity"/>
    <property type="evidence" value="ECO:0007669"/>
    <property type="project" value="UniProtKB-EC"/>
</dbReference>
<organism evidence="11 12">
    <name type="scientific">Gracilimonas sediminicola</name>
    <dbReference type="NCBI Taxonomy" id="2952158"/>
    <lineage>
        <taxon>Bacteria</taxon>
        <taxon>Pseudomonadati</taxon>
        <taxon>Balneolota</taxon>
        <taxon>Balneolia</taxon>
        <taxon>Balneolales</taxon>
        <taxon>Balneolaceae</taxon>
        <taxon>Gracilimonas</taxon>
    </lineage>
</organism>
<comment type="caution">
    <text evidence="11">The sequence shown here is derived from an EMBL/GenBank/DDBJ whole genome shotgun (WGS) entry which is preliminary data.</text>
</comment>
<proteinExistence type="inferred from homology"/>
<dbReference type="InterPro" id="IPR006697">
    <property type="entry name" value="RecC"/>
</dbReference>
<name>A0A9X2L5S9_9BACT</name>
<dbReference type="PANTHER" id="PTHR30591:SF1">
    <property type="entry name" value="RECBCD ENZYME SUBUNIT RECC"/>
    <property type="match status" value="1"/>
</dbReference>
<dbReference type="GO" id="GO:0003677">
    <property type="term" value="F:DNA binding"/>
    <property type="evidence" value="ECO:0007669"/>
    <property type="project" value="UniProtKB-KW"/>
</dbReference>
<keyword evidence="3" id="KW-0227">DNA damage</keyword>
<dbReference type="GO" id="GO:0006310">
    <property type="term" value="P:DNA recombination"/>
    <property type="evidence" value="ECO:0007669"/>
    <property type="project" value="TreeGrafter"/>
</dbReference>
<evidence type="ECO:0000313" key="12">
    <source>
        <dbReference type="Proteomes" id="UP001139125"/>
    </source>
</evidence>
<evidence type="ECO:0000256" key="5">
    <source>
        <dbReference type="ARBA" id="ARBA00022806"/>
    </source>
</evidence>
<dbReference type="SUPFAM" id="SSF52540">
    <property type="entry name" value="P-loop containing nucleoside triphosphate hydrolases"/>
    <property type="match status" value="2"/>
</dbReference>
<keyword evidence="2" id="KW-0547">Nucleotide-binding</keyword>
<evidence type="ECO:0000256" key="3">
    <source>
        <dbReference type="ARBA" id="ARBA00022763"/>
    </source>
</evidence>
<dbReference type="EMBL" id="JANDBC010000003">
    <property type="protein sequence ID" value="MCP9292847.1"/>
    <property type="molecule type" value="Genomic_DNA"/>
</dbReference>
<dbReference type="GO" id="GO:0004386">
    <property type="term" value="F:helicase activity"/>
    <property type="evidence" value="ECO:0007669"/>
    <property type="project" value="UniProtKB-KW"/>
</dbReference>
<dbReference type="AlphaFoldDB" id="A0A9X2L5S9"/>
<dbReference type="InterPro" id="IPR041500">
    <property type="entry name" value="RecC_C"/>
</dbReference>
<keyword evidence="6" id="KW-0269">Exonuclease</keyword>
<dbReference type="PIRSF" id="PIRSF000980">
    <property type="entry name" value="RecC"/>
    <property type="match status" value="1"/>
</dbReference>
<evidence type="ECO:0000256" key="7">
    <source>
        <dbReference type="ARBA" id="ARBA00022840"/>
    </source>
</evidence>
<reference evidence="11" key="1">
    <citation type="submission" date="2022-06" db="EMBL/GenBank/DDBJ databases">
        <title>Gracilimonas sp. CAU 1638 isolated from sea sediment.</title>
        <authorList>
            <person name="Kim W."/>
        </authorList>
    </citation>
    <scope>NUCLEOTIDE SEQUENCE</scope>
    <source>
        <strain evidence="11">CAU 1638</strain>
    </source>
</reference>
<gene>
    <name evidence="11" type="ORF">NM125_14750</name>
</gene>
<keyword evidence="4 11" id="KW-0378">Hydrolase</keyword>
<dbReference type="EC" id="3.1.11.5" evidence="11"/>
<keyword evidence="8" id="KW-0238">DNA-binding</keyword>
<accession>A0A9X2L5S9</accession>
<dbReference type="Gene3D" id="1.10.10.990">
    <property type="match status" value="1"/>
</dbReference>
<feature type="domain" description="RecC C-terminal" evidence="10">
    <location>
        <begin position="734"/>
        <end position="958"/>
    </location>
</feature>
<keyword evidence="9" id="KW-0234">DNA repair</keyword>
<keyword evidence="7" id="KW-0067">ATP-binding</keyword>
<dbReference type="PANTHER" id="PTHR30591">
    <property type="entry name" value="RECBCD ENZYME SUBUNIT RECC"/>
    <property type="match status" value="1"/>
</dbReference>
<evidence type="ECO:0000313" key="11">
    <source>
        <dbReference type="EMBL" id="MCP9292847.1"/>
    </source>
</evidence>
<dbReference type="Pfam" id="PF17946">
    <property type="entry name" value="RecC_C"/>
    <property type="match status" value="1"/>
</dbReference>
<dbReference type="SUPFAM" id="SSF52980">
    <property type="entry name" value="Restriction endonuclease-like"/>
    <property type="match status" value="1"/>
</dbReference>
<keyword evidence="5" id="KW-0347">Helicase</keyword>
<dbReference type="Gene3D" id="1.10.10.160">
    <property type="match status" value="1"/>
</dbReference>
<evidence type="ECO:0000256" key="1">
    <source>
        <dbReference type="ARBA" id="ARBA00022722"/>
    </source>
</evidence>
<evidence type="ECO:0000256" key="4">
    <source>
        <dbReference type="ARBA" id="ARBA00022801"/>
    </source>
</evidence>
<dbReference type="InterPro" id="IPR011335">
    <property type="entry name" value="Restrct_endonuc-II-like"/>
</dbReference>
<protein>
    <submittedName>
        <fullName evidence="11">Exodeoxyribonuclease V subunit gamma</fullName>
        <ecNumber evidence="11">3.1.11.5</ecNumber>
    </submittedName>
</protein>
<keyword evidence="1" id="KW-0540">Nuclease</keyword>
<dbReference type="Pfam" id="PF04257">
    <property type="entry name" value="Exonuc_V_gamma"/>
    <property type="match status" value="1"/>
</dbReference>
<dbReference type="GO" id="GO:0005524">
    <property type="term" value="F:ATP binding"/>
    <property type="evidence" value="ECO:0007669"/>
    <property type="project" value="UniProtKB-KW"/>
</dbReference>